<dbReference type="GeneID" id="111006679"/>
<protein>
    <submittedName>
        <fullName evidence="2">Uncharacterized protein LOC111006679</fullName>
    </submittedName>
</protein>
<dbReference type="PANTHER" id="PTHR33356">
    <property type="entry name" value="TIP41-LIKE PROTEIN"/>
    <property type="match status" value="1"/>
</dbReference>
<sequence length="375" mass="40872">MAESTLASNFWLPAGKETLSFPTDFPYEFDSLASNFDLNSPVESVVSSTESTDSSDDDDFFVGLARQLAWTYLCETESSPTPCFNPNKFEKKYVKAGSPQSTLSGIDAWFRPHSPSSQLKSPPIAVFGAENDARVLVHAAAREAARLKMSAETTPFQSNDPFVRGFMGARSSIPVKSTSNVDYGLFSNEGCARNLAFSAQVQQVRHDLVLQAICASSWGRQAKVDWAAPPHRKPEIQNRERNIGLGGGRCSGAAGLYQSAWLPPPQSQPPPPNASAVRCIHPGGPAVKRASSGTGVFLPRRYVNPSECRQKQGTPAVRFPEEMINPIQAPFNGCLSPGFDAMLARRNTSLLPLPRSLRGEAAINQELHLPQEWTY</sequence>
<dbReference type="OrthoDB" id="1060058at2759"/>
<dbReference type="KEGG" id="mcha:111006679"/>
<name>A0A6J1BYQ6_MOMCH</name>
<gene>
    <name evidence="2" type="primary">LOC111006679</name>
</gene>
<reference evidence="2" key="1">
    <citation type="submission" date="2025-08" db="UniProtKB">
        <authorList>
            <consortium name="RefSeq"/>
        </authorList>
    </citation>
    <scope>IDENTIFICATION</scope>
    <source>
        <strain evidence="2">OHB3-1</strain>
    </source>
</reference>
<evidence type="ECO:0000313" key="2">
    <source>
        <dbReference type="RefSeq" id="XP_022134429.1"/>
    </source>
</evidence>
<keyword evidence="1" id="KW-1185">Reference proteome</keyword>
<evidence type="ECO:0000313" key="1">
    <source>
        <dbReference type="Proteomes" id="UP000504603"/>
    </source>
</evidence>
<dbReference type="PANTHER" id="PTHR33356:SF17">
    <property type="entry name" value="TPX2 CENTRAL DOMAIN-CONTAINING PROTEIN"/>
    <property type="match status" value="1"/>
</dbReference>
<dbReference type="Proteomes" id="UP000504603">
    <property type="component" value="Unplaced"/>
</dbReference>
<dbReference type="RefSeq" id="XP_022134429.1">
    <property type="nucleotide sequence ID" value="XM_022278737.1"/>
</dbReference>
<accession>A0A6J1BYQ6</accession>
<proteinExistence type="predicted"/>
<organism evidence="1 2">
    <name type="scientific">Momordica charantia</name>
    <name type="common">Bitter gourd</name>
    <name type="synonym">Balsam pear</name>
    <dbReference type="NCBI Taxonomy" id="3673"/>
    <lineage>
        <taxon>Eukaryota</taxon>
        <taxon>Viridiplantae</taxon>
        <taxon>Streptophyta</taxon>
        <taxon>Embryophyta</taxon>
        <taxon>Tracheophyta</taxon>
        <taxon>Spermatophyta</taxon>
        <taxon>Magnoliopsida</taxon>
        <taxon>eudicotyledons</taxon>
        <taxon>Gunneridae</taxon>
        <taxon>Pentapetalae</taxon>
        <taxon>rosids</taxon>
        <taxon>fabids</taxon>
        <taxon>Cucurbitales</taxon>
        <taxon>Cucurbitaceae</taxon>
        <taxon>Momordiceae</taxon>
        <taxon>Momordica</taxon>
    </lineage>
</organism>
<dbReference type="AlphaFoldDB" id="A0A6J1BYQ6"/>